<comment type="caution">
    <text evidence="10">The sequence shown here is derived from an EMBL/GenBank/DDBJ whole genome shotgun (WGS) entry which is preliminary data.</text>
</comment>
<evidence type="ECO:0000256" key="2">
    <source>
        <dbReference type="ARBA" id="ARBA00022723"/>
    </source>
</evidence>
<feature type="region of interest" description="Disordered" evidence="9">
    <location>
        <begin position="1"/>
        <end position="56"/>
    </location>
</feature>
<keyword evidence="5" id="KW-0862">Zinc</keyword>
<evidence type="ECO:0000313" key="10">
    <source>
        <dbReference type="EMBL" id="MEQ2216541.1"/>
    </source>
</evidence>
<gene>
    <name evidence="10" type="ORF">XENOCAPTIV_017924</name>
</gene>
<dbReference type="Gene3D" id="1.10.30.10">
    <property type="entry name" value="High mobility group box domain"/>
    <property type="match status" value="1"/>
</dbReference>
<keyword evidence="4" id="KW-0863">Zinc-finger</keyword>
<keyword evidence="8" id="KW-0539">Nucleus</keyword>
<evidence type="ECO:0000256" key="3">
    <source>
        <dbReference type="ARBA" id="ARBA00022737"/>
    </source>
</evidence>
<keyword evidence="7" id="KW-0804">Transcription</keyword>
<comment type="subcellular location">
    <subcellularLocation>
        <location evidence="1">Nucleus</location>
    </subcellularLocation>
</comment>
<proteinExistence type="predicted"/>
<sequence length="95" mass="9935">MNGLMSAAPPLPSTPPAPSGATCLLGFRSPPSDDPGSVSASVSQLSAGEGEQDVLSTAQRSMLKWEKEESLGELATVAPVLYCNTNFPQLKQQYP</sequence>
<organism evidence="10 11">
    <name type="scientific">Xenoophorus captivus</name>
    <dbReference type="NCBI Taxonomy" id="1517983"/>
    <lineage>
        <taxon>Eukaryota</taxon>
        <taxon>Metazoa</taxon>
        <taxon>Chordata</taxon>
        <taxon>Craniata</taxon>
        <taxon>Vertebrata</taxon>
        <taxon>Euteleostomi</taxon>
        <taxon>Actinopterygii</taxon>
        <taxon>Neopterygii</taxon>
        <taxon>Teleostei</taxon>
        <taxon>Neoteleostei</taxon>
        <taxon>Acanthomorphata</taxon>
        <taxon>Ovalentaria</taxon>
        <taxon>Atherinomorphae</taxon>
        <taxon>Cyprinodontiformes</taxon>
        <taxon>Goodeidae</taxon>
        <taxon>Xenoophorus</taxon>
    </lineage>
</organism>
<dbReference type="EMBL" id="JAHRIN010070965">
    <property type="protein sequence ID" value="MEQ2216541.1"/>
    <property type="molecule type" value="Genomic_DNA"/>
</dbReference>
<evidence type="ECO:0000256" key="9">
    <source>
        <dbReference type="SAM" id="MobiDB-lite"/>
    </source>
</evidence>
<evidence type="ECO:0000256" key="8">
    <source>
        <dbReference type="ARBA" id="ARBA00023242"/>
    </source>
</evidence>
<protein>
    <submittedName>
        <fullName evidence="10">Uncharacterized protein</fullName>
    </submittedName>
</protein>
<keyword evidence="2" id="KW-0479">Metal-binding</keyword>
<feature type="compositionally biased region" description="Pro residues" evidence="9">
    <location>
        <begin position="9"/>
        <end position="18"/>
    </location>
</feature>
<keyword evidence="6" id="KW-0805">Transcription regulation</keyword>
<dbReference type="Proteomes" id="UP001434883">
    <property type="component" value="Unassembled WGS sequence"/>
</dbReference>
<evidence type="ECO:0000256" key="4">
    <source>
        <dbReference type="ARBA" id="ARBA00022771"/>
    </source>
</evidence>
<evidence type="ECO:0000256" key="1">
    <source>
        <dbReference type="ARBA" id="ARBA00004123"/>
    </source>
</evidence>
<dbReference type="PANTHER" id="PTHR45888:SF6">
    <property type="entry name" value="HL01030P-RELATED"/>
    <property type="match status" value="1"/>
</dbReference>
<dbReference type="PANTHER" id="PTHR45888">
    <property type="entry name" value="HL01030P-RELATED"/>
    <property type="match status" value="1"/>
</dbReference>
<keyword evidence="11" id="KW-1185">Reference proteome</keyword>
<evidence type="ECO:0000256" key="6">
    <source>
        <dbReference type="ARBA" id="ARBA00023015"/>
    </source>
</evidence>
<feature type="non-terminal residue" evidence="10">
    <location>
        <position position="95"/>
    </location>
</feature>
<evidence type="ECO:0000313" key="11">
    <source>
        <dbReference type="Proteomes" id="UP001434883"/>
    </source>
</evidence>
<evidence type="ECO:0000256" key="7">
    <source>
        <dbReference type="ARBA" id="ARBA00023163"/>
    </source>
</evidence>
<accession>A0ABV0S835</accession>
<keyword evidence="3" id="KW-0677">Repeat</keyword>
<name>A0ABV0S835_9TELE</name>
<evidence type="ECO:0000256" key="5">
    <source>
        <dbReference type="ARBA" id="ARBA00022833"/>
    </source>
</evidence>
<dbReference type="InterPro" id="IPR036910">
    <property type="entry name" value="HMG_box_dom_sf"/>
</dbReference>
<reference evidence="10 11" key="1">
    <citation type="submission" date="2021-06" db="EMBL/GenBank/DDBJ databases">
        <authorList>
            <person name="Palmer J.M."/>
        </authorList>
    </citation>
    <scope>NUCLEOTIDE SEQUENCE [LARGE SCALE GENOMIC DNA]</scope>
    <source>
        <strain evidence="10 11">XC_2019</strain>
        <tissue evidence="10">Muscle</tissue>
    </source>
</reference>